<dbReference type="PANTHER" id="PTHR20835">
    <property type="entry name" value="E3 UBIQUITIN-PROTEIN LIGASE PPP1R11-RELATED"/>
    <property type="match status" value="1"/>
</dbReference>
<accession>A0A507QLQ4</accession>
<dbReference type="Pfam" id="PF07491">
    <property type="entry name" value="PPI_Ypi1"/>
    <property type="match status" value="1"/>
</dbReference>
<sequence length="146" mass="15994">MSQTRQATSNPAFASTRITSQTTSDSSHSHSSGLLRLRGEDTPNADEDIASARHIRWSEDVIDNEGKGKKSSKVCCIYHKSHPVGESSSESDSSDSDSDDLSDSDNETVKREGQAEKAKPECIRENAEGNKKINRDTWPGSLIDRL</sequence>
<dbReference type="InterPro" id="IPR011107">
    <property type="entry name" value="PPI_Ypi1"/>
</dbReference>
<feature type="compositionally biased region" description="Basic and acidic residues" evidence="4">
    <location>
        <begin position="56"/>
        <end position="68"/>
    </location>
</feature>
<evidence type="ECO:0000256" key="1">
    <source>
        <dbReference type="ARBA" id="ARBA00003401"/>
    </source>
</evidence>
<name>A0A507QLQ4_MONPU</name>
<feature type="compositionally biased region" description="Polar residues" evidence="4">
    <location>
        <begin position="1"/>
        <end position="18"/>
    </location>
</feature>
<evidence type="ECO:0000313" key="5">
    <source>
        <dbReference type="EMBL" id="TQB68005.1"/>
    </source>
</evidence>
<evidence type="ECO:0000256" key="4">
    <source>
        <dbReference type="SAM" id="MobiDB-lite"/>
    </source>
</evidence>
<proteinExistence type="inferred from homology"/>
<dbReference type="GO" id="GO:0005634">
    <property type="term" value="C:nucleus"/>
    <property type="evidence" value="ECO:0007669"/>
    <property type="project" value="UniProtKB-SubCell"/>
</dbReference>
<comment type="similarity">
    <text evidence="2 3">Belongs to the YPI1 family.</text>
</comment>
<protein>
    <recommendedName>
        <fullName evidence="3">Type 1 phosphatases regulator</fullName>
    </recommendedName>
</protein>
<dbReference type="AlphaFoldDB" id="A0A507QLQ4"/>
<feature type="region of interest" description="Disordered" evidence="4">
    <location>
        <begin position="1"/>
        <end position="146"/>
    </location>
</feature>
<comment type="caution">
    <text evidence="5">The sequence shown here is derived from an EMBL/GenBank/DDBJ whole genome shotgun (WGS) entry which is preliminary data.</text>
</comment>
<evidence type="ECO:0000313" key="6">
    <source>
        <dbReference type="Proteomes" id="UP000319663"/>
    </source>
</evidence>
<dbReference type="PANTHER" id="PTHR20835:SF0">
    <property type="entry name" value="E3 UBIQUITIN-PROTEIN LIGASE PPP1R11"/>
    <property type="match status" value="1"/>
</dbReference>
<organism evidence="5 6">
    <name type="scientific">Monascus purpureus</name>
    <name type="common">Red mold</name>
    <name type="synonym">Monascus anka</name>
    <dbReference type="NCBI Taxonomy" id="5098"/>
    <lineage>
        <taxon>Eukaryota</taxon>
        <taxon>Fungi</taxon>
        <taxon>Dikarya</taxon>
        <taxon>Ascomycota</taxon>
        <taxon>Pezizomycotina</taxon>
        <taxon>Eurotiomycetes</taxon>
        <taxon>Eurotiomycetidae</taxon>
        <taxon>Eurotiales</taxon>
        <taxon>Aspergillaceae</taxon>
        <taxon>Monascus</taxon>
    </lineage>
</organism>
<evidence type="ECO:0000256" key="3">
    <source>
        <dbReference type="RuleBase" id="RU367162"/>
    </source>
</evidence>
<comment type="subcellular location">
    <subcellularLocation>
        <location evidence="3">Nucleus</location>
    </subcellularLocation>
</comment>
<evidence type="ECO:0000256" key="2">
    <source>
        <dbReference type="ARBA" id="ARBA00005605"/>
    </source>
</evidence>
<comment type="function">
    <text evidence="1 3">Regulator of type 1 phosphatases which maintains protein phosphatase activity under strict control.</text>
</comment>
<reference evidence="5 6" key="1">
    <citation type="submission" date="2019-06" db="EMBL/GenBank/DDBJ databases">
        <title>Wine fermentation using esterase from Monascus purpureus.</title>
        <authorList>
            <person name="Geng C."/>
            <person name="Zhang Y."/>
        </authorList>
    </citation>
    <scope>NUCLEOTIDE SEQUENCE [LARGE SCALE GENOMIC DNA]</scope>
    <source>
        <strain evidence="5">HQ1</strain>
    </source>
</reference>
<dbReference type="STRING" id="5098.A0A507QLQ4"/>
<dbReference type="EMBL" id="VIFY01000266">
    <property type="protein sequence ID" value="TQB68005.1"/>
    <property type="molecule type" value="Genomic_DNA"/>
</dbReference>
<dbReference type="GO" id="GO:0008157">
    <property type="term" value="F:protein phosphatase 1 binding"/>
    <property type="evidence" value="ECO:0007669"/>
    <property type="project" value="TreeGrafter"/>
</dbReference>
<dbReference type="Proteomes" id="UP000319663">
    <property type="component" value="Unassembled WGS sequence"/>
</dbReference>
<gene>
    <name evidence="5" type="primary">YPI1</name>
    <name evidence="5" type="ORF">MPDQ_004186</name>
</gene>
<feature type="compositionally biased region" description="Basic and acidic residues" evidence="4">
    <location>
        <begin position="107"/>
        <end position="135"/>
    </location>
</feature>
<dbReference type="GO" id="GO:0004865">
    <property type="term" value="F:protein serine/threonine phosphatase inhibitor activity"/>
    <property type="evidence" value="ECO:0007669"/>
    <property type="project" value="UniProtKB-UniRule"/>
</dbReference>
<keyword evidence="3" id="KW-0539">Nucleus</keyword>
<feature type="compositionally biased region" description="Low complexity" evidence="4">
    <location>
        <begin position="19"/>
        <end position="32"/>
    </location>
</feature>
<feature type="compositionally biased region" description="Acidic residues" evidence="4">
    <location>
        <begin position="92"/>
        <end position="106"/>
    </location>
</feature>
<keyword evidence="6" id="KW-1185">Reference proteome</keyword>